<evidence type="ECO:0000256" key="1">
    <source>
        <dbReference type="SAM" id="MobiDB-lite"/>
    </source>
</evidence>
<feature type="compositionally biased region" description="Basic residues" evidence="1">
    <location>
        <begin position="1"/>
        <end position="12"/>
    </location>
</feature>
<name>A0A5K0UBC7_9VIRU</name>
<reference evidence="2 3" key="1">
    <citation type="submission" date="2018-10" db="EMBL/GenBank/DDBJ databases">
        <authorList>
            <consortium name="IHU Genomes"/>
        </authorList>
    </citation>
    <scope>NUCLEOTIDE SEQUENCE [LARGE SCALE GENOMIC DNA]</scope>
    <source>
        <strain evidence="2 3">A1</strain>
    </source>
</reference>
<evidence type="ECO:0000313" key="2">
    <source>
        <dbReference type="EMBL" id="VBB18814.1"/>
    </source>
</evidence>
<accession>A0A5K0UBC7</accession>
<organism evidence="2 3">
    <name type="scientific">Yasminevirus sp. GU-2018</name>
    <dbReference type="NCBI Taxonomy" id="2420051"/>
    <lineage>
        <taxon>Viruses</taxon>
        <taxon>Varidnaviria</taxon>
        <taxon>Bamfordvirae</taxon>
        <taxon>Nucleocytoviricota</taxon>
        <taxon>Megaviricetes</taxon>
        <taxon>Imitervirales</taxon>
        <taxon>Mimiviridae</taxon>
        <taxon>Klosneuvirinae</taxon>
        <taxon>Yasminevirus</taxon>
        <taxon>Yasminevirus saudimassiliense</taxon>
    </lineage>
</organism>
<comment type="caution">
    <text evidence="2">The sequence shown here is derived from an EMBL/GenBank/DDBJ whole genome shotgun (WGS) entry which is preliminary data.</text>
</comment>
<dbReference type="EMBL" id="UPSH01000001">
    <property type="protein sequence ID" value="VBB18814.1"/>
    <property type="molecule type" value="Genomic_DNA"/>
</dbReference>
<feature type="compositionally biased region" description="Basic and acidic residues" evidence="1">
    <location>
        <begin position="32"/>
        <end position="45"/>
    </location>
</feature>
<sequence length="117" mass="13312">MSTKTKGSKTMKKTSDGDSSMDQLQSLMSMSHFEKPAKKKVDPKPVKAKELEIDLEKDSQDEIIRKLVLNNQALRTELNDLRIYIDGTFCTSTVHNRFSEEVEKKLGELTETVESMT</sequence>
<proteinExistence type="predicted"/>
<evidence type="ECO:0000313" key="3">
    <source>
        <dbReference type="Proteomes" id="UP000594342"/>
    </source>
</evidence>
<keyword evidence="3" id="KW-1185">Reference proteome</keyword>
<protein>
    <submittedName>
        <fullName evidence="2">Uncharacterized protein</fullName>
    </submittedName>
</protein>
<dbReference type="Proteomes" id="UP000594342">
    <property type="component" value="Unassembled WGS sequence"/>
</dbReference>
<feature type="compositionally biased region" description="Low complexity" evidence="1">
    <location>
        <begin position="18"/>
        <end position="31"/>
    </location>
</feature>
<feature type="region of interest" description="Disordered" evidence="1">
    <location>
        <begin position="1"/>
        <end position="45"/>
    </location>
</feature>
<gene>
    <name evidence="2" type="ORF">YASMINEVIRUS_1346</name>
</gene>